<evidence type="ECO:0000313" key="3">
    <source>
        <dbReference type="Proteomes" id="UP001221757"/>
    </source>
</evidence>
<sequence>MVDRFRRRCRFQWCYSERISNINLDPTSTPDPLGHQTVRNTPTGVTNTAVCVRKKARYITVRFDPRAHASRRLNAVCELKYRVTSVAVEYTGNVATTSTKSVGVPDNQWSTEVYASLTIADMMAFAQGMEGNAIGDVWNNITTDCSANETATLGLIAFRECVSMIGPGSTAFLDGVPLNVTVATSGMFRTETMGWTYIAGTSDWDLIPEALMAFVTIVIVLVALFKHAGPLPSHPFNPTGGCGCGWLVDTFSGIGKKCMRAAEVVNIVLGWAPD</sequence>
<evidence type="ECO:0000313" key="2">
    <source>
        <dbReference type="EMBL" id="KAJ7702651.1"/>
    </source>
</evidence>
<organism evidence="2 3">
    <name type="scientific">Mycena rosella</name>
    <name type="common">Pink bonnet</name>
    <name type="synonym">Agaricus rosellus</name>
    <dbReference type="NCBI Taxonomy" id="1033263"/>
    <lineage>
        <taxon>Eukaryota</taxon>
        <taxon>Fungi</taxon>
        <taxon>Dikarya</taxon>
        <taxon>Basidiomycota</taxon>
        <taxon>Agaricomycotina</taxon>
        <taxon>Agaricomycetes</taxon>
        <taxon>Agaricomycetidae</taxon>
        <taxon>Agaricales</taxon>
        <taxon>Marasmiineae</taxon>
        <taxon>Mycenaceae</taxon>
        <taxon>Mycena</taxon>
    </lineage>
</organism>
<name>A0AAD7DZK0_MYCRO</name>
<evidence type="ECO:0000256" key="1">
    <source>
        <dbReference type="SAM" id="Phobius"/>
    </source>
</evidence>
<accession>A0AAD7DZK0</accession>
<dbReference type="Proteomes" id="UP001221757">
    <property type="component" value="Unassembled WGS sequence"/>
</dbReference>
<dbReference type="EMBL" id="JARKIE010000014">
    <property type="protein sequence ID" value="KAJ7702651.1"/>
    <property type="molecule type" value="Genomic_DNA"/>
</dbReference>
<dbReference type="AlphaFoldDB" id="A0AAD7DZK0"/>
<comment type="caution">
    <text evidence="2">The sequence shown here is derived from an EMBL/GenBank/DDBJ whole genome shotgun (WGS) entry which is preliminary data.</text>
</comment>
<keyword evidence="1" id="KW-0472">Membrane</keyword>
<keyword evidence="3" id="KW-1185">Reference proteome</keyword>
<proteinExistence type="predicted"/>
<reference evidence="2" key="1">
    <citation type="submission" date="2023-03" db="EMBL/GenBank/DDBJ databases">
        <title>Massive genome expansion in bonnet fungi (Mycena s.s.) driven by repeated elements and novel gene families across ecological guilds.</title>
        <authorList>
            <consortium name="Lawrence Berkeley National Laboratory"/>
            <person name="Harder C.B."/>
            <person name="Miyauchi S."/>
            <person name="Viragh M."/>
            <person name="Kuo A."/>
            <person name="Thoen E."/>
            <person name="Andreopoulos B."/>
            <person name="Lu D."/>
            <person name="Skrede I."/>
            <person name="Drula E."/>
            <person name="Henrissat B."/>
            <person name="Morin E."/>
            <person name="Kohler A."/>
            <person name="Barry K."/>
            <person name="LaButti K."/>
            <person name="Morin E."/>
            <person name="Salamov A."/>
            <person name="Lipzen A."/>
            <person name="Mereny Z."/>
            <person name="Hegedus B."/>
            <person name="Baldrian P."/>
            <person name="Stursova M."/>
            <person name="Weitz H."/>
            <person name="Taylor A."/>
            <person name="Grigoriev I.V."/>
            <person name="Nagy L.G."/>
            <person name="Martin F."/>
            <person name="Kauserud H."/>
        </authorList>
    </citation>
    <scope>NUCLEOTIDE SEQUENCE</scope>
    <source>
        <strain evidence="2">CBHHK067</strain>
    </source>
</reference>
<keyword evidence="1" id="KW-0812">Transmembrane</keyword>
<protein>
    <submittedName>
        <fullName evidence="2">Uncharacterized protein</fullName>
    </submittedName>
</protein>
<feature type="transmembrane region" description="Helical" evidence="1">
    <location>
        <begin position="206"/>
        <end position="225"/>
    </location>
</feature>
<gene>
    <name evidence="2" type="ORF">B0H17DRAFT_1127601</name>
</gene>
<keyword evidence="1" id="KW-1133">Transmembrane helix</keyword>